<dbReference type="PROSITE" id="PS50293">
    <property type="entry name" value="TPR_REGION"/>
    <property type="match status" value="1"/>
</dbReference>
<dbReference type="AlphaFoldDB" id="A0AA40C3D7"/>
<gene>
    <name evidence="5" type="ORF">B0T14DRAFT_426143</name>
</gene>
<feature type="repeat" description="TPR" evidence="3">
    <location>
        <begin position="631"/>
        <end position="664"/>
    </location>
</feature>
<dbReference type="Pfam" id="PF13181">
    <property type="entry name" value="TPR_8"/>
    <property type="match status" value="1"/>
</dbReference>
<evidence type="ECO:0000256" key="1">
    <source>
        <dbReference type="ARBA" id="ARBA00022803"/>
    </source>
</evidence>
<evidence type="ECO:0000256" key="3">
    <source>
        <dbReference type="PROSITE-ProRule" id="PRU00339"/>
    </source>
</evidence>
<feature type="repeat" description="TPR" evidence="3">
    <location>
        <begin position="665"/>
        <end position="698"/>
    </location>
</feature>
<feature type="repeat" description="TPR" evidence="3">
    <location>
        <begin position="767"/>
        <end position="800"/>
    </location>
</feature>
<accession>A0AA40C3D7</accession>
<dbReference type="GO" id="GO:0005737">
    <property type="term" value="C:cytoplasm"/>
    <property type="evidence" value="ECO:0007669"/>
    <property type="project" value="TreeGrafter"/>
</dbReference>
<protein>
    <submittedName>
        <fullName evidence="5">Uncharacterized protein</fullName>
    </submittedName>
</protein>
<feature type="repeat" description="TPR" evidence="3">
    <location>
        <begin position="597"/>
        <end position="630"/>
    </location>
</feature>
<feature type="compositionally biased region" description="Low complexity" evidence="4">
    <location>
        <begin position="432"/>
        <end position="444"/>
    </location>
</feature>
<feature type="repeat" description="TPR" evidence="3">
    <location>
        <begin position="126"/>
        <end position="159"/>
    </location>
</feature>
<dbReference type="PROSITE" id="PS50005">
    <property type="entry name" value="TPR"/>
    <property type="match status" value="5"/>
</dbReference>
<comment type="similarity">
    <text evidence="2">Belongs to the APC3/CDC27 family.</text>
</comment>
<dbReference type="PANTHER" id="PTHR12558:SF13">
    <property type="entry name" value="CELL DIVISION CYCLE PROTEIN 27 HOMOLOG"/>
    <property type="match status" value="1"/>
</dbReference>
<dbReference type="SMART" id="SM00028">
    <property type="entry name" value="TPR"/>
    <property type="match status" value="7"/>
</dbReference>
<dbReference type="GO" id="GO:0016567">
    <property type="term" value="P:protein ubiquitination"/>
    <property type="evidence" value="ECO:0007669"/>
    <property type="project" value="TreeGrafter"/>
</dbReference>
<feature type="region of interest" description="Disordered" evidence="4">
    <location>
        <begin position="428"/>
        <end position="474"/>
    </location>
</feature>
<dbReference type="InterPro" id="IPR011990">
    <property type="entry name" value="TPR-like_helical_dom_sf"/>
</dbReference>
<dbReference type="GO" id="GO:0051301">
    <property type="term" value="P:cell division"/>
    <property type="evidence" value="ECO:0007669"/>
    <property type="project" value="TreeGrafter"/>
</dbReference>
<dbReference type="EMBL" id="JAULSU010000003">
    <property type="protein sequence ID" value="KAK0622883.1"/>
    <property type="molecule type" value="Genomic_DNA"/>
</dbReference>
<keyword evidence="6" id="KW-1185">Reference proteome</keyword>
<dbReference type="GO" id="GO:0031145">
    <property type="term" value="P:anaphase-promoting complex-dependent catabolic process"/>
    <property type="evidence" value="ECO:0007669"/>
    <property type="project" value="TreeGrafter"/>
</dbReference>
<keyword evidence="1 3" id="KW-0802">TPR repeat</keyword>
<name>A0AA40C3D7_9PEZI</name>
<dbReference type="Pfam" id="PF00515">
    <property type="entry name" value="TPR_1"/>
    <property type="match status" value="1"/>
</dbReference>
<dbReference type="GO" id="GO:0005680">
    <property type="term" value="C:anaphase-promoting complex"/>
    <property type="evidence" value="ECO:0007669"/>
    <property type="project" value="TreeGrafter"/>
</dbReference>
<proteinExistence type="inferred from homology"/>
<reference evidence="5" key="1">
    <citation type="submission" date="2023-06" db="EMBL/GenBank/DDBJ databases">
        <title>Genome-scale phylogeny and comparative genomics of the fungal order Sordariales.</title>
        <authorList>
            <consortium name="Lawrence Berkeley National Laboratory"/>
            <person name="Hensen N."/>
            <person name="Bonometti L."/>
            <person name="Westerberg I."/>
            <person name="Brannstrom I.O."/>
            <person name="Guillou S."/>
            <person name="Cros-Aarteil S."/>
            <person name="Calhoun S."/>
            <person name="Haridas S."/>
            <person name="Kuo A."/>
            <person name="Mondo S."/>
            <person name="Pangilinan J."/>
            <person name="Riley R."/>
            <person name="Labutti K."/>
            <person name="Andreopoulos B."/>
            <person name="Lipzen A."/>
            <person name="Chen C."/>
            <person name="Yanf M."/>
            <person name="Daum C."/>
            <person name="Ng V."/>
            <person name="Clum A."/>
            <person name="Steindorff A."/>
            <person name="Ohm R."/>
            <person name="Martin F."/>
            <person name="Silar P."/>
            <person name="Natvig D."/>
            <person name="Lalanne C."/>
            <person name="Gautier V."/>
            <person name="Ament-Velasquez S.L."/>
            <person name="Kruys A."/>
            <person name="Hutchinson M.I."/>
            <person name="Powell A.J."/>
            <person name="Barry K."/>
            <person name="Miller A.N."/>
            <person name="Grigoriev I.V."/>
            <person name="Debuchy R."/>
            <person name="Gladieux P."/>
            <person name="Thoren M.H."/>
            <person name="Johannesson H."/>
        </authorList>
    </citation>
    <scope>NUCLEOTIDE SEQUENCE</scope>
    <source>
        <strain evidence="5">CBS 606.72</strain>
    </source>
</reference>
<sequence>MAPNSATIAALFRQTIHYHLDNFAYENALFFAERLFAHERVAESAFLLALSHLRLGDLRSACEASRQYGHRGTHLGCAFVFAQSCLDLERYKDGITALEKSRLLWTAKCTIGKHTASTRSLYPDAAAVNCLLGKLYRGYDDKKKAIQCFEDALRSNPFMWDAFTNLCDMGVDIRIPNIFRATDGFARNFEQESNSSAVEGNAVALPVVPEPLQKKSVAHSVNHDNDPFELHRSAAFQDVSSTNNNNALFAEVENDLMAKIVAAQSRYPTSQGNRVGPDGMATPPGASAVAPEPQAPRAGFPSEPPQAPARRTRTAQPTDPSAFGEGPPRMSHRLAGWKRVKGKDQPGDLSEPPTMGGSALSLSATERKRTASGHPVQPRVANGEEPRRSARLNVFPRTAVAKAATATTATGATSTRELKKARPQISRIMRPGSSGSSVGRVVSGNRKPVEESSMDVDQVDPPRFREPPVVQIQPPKPLESESVKVDEALKWILELLKKMASGYLSASQFKCQEALNTYTSLPRSHQDTPWVLAQMGRAHYEQANYAEAEKFFRRLRVQAPTRHEDMEVYSTVLWLLRKETDLSFLAHELVDAAWDSPQAWCALGNAWSLACDHEQALRCFKRAIQLHPNFAYAYTLQGHEHFENEEYDKALTSYRHAISADKRHYNAYYGIGKVYEKLGNYDKALSHYNAALMIHPKHAVLNCCIGTVLQRQKHIVQALTYFNKAAELAPKAPDVRLRKARALLATGQLKLAQQELLVLRDLAPDKAQVHYLLGKMAKAVHDKKSAVRHFTIALSLDPKASPEIKGEIEGLEDDEVLDDSMMH</sequence>
<feature type="region of interest" description="Disordered" evidence="4">
    <location>
        <begin position="268"/>
        <end position="386"/>
    </location>
</feature>
<dbReference type="Proteomes" id="UP001175000">
    <property type="component" value="Unassembled WGS sequence"/>
</dbReference>
<dbReference type="Pfam" id="PF13432">
    <property type="entry name" value="TPR_16"/>
    <property type="match status" value="1"/>
</dbReference>
<dbReference type="GO" id="GO:0007091">
    <property type="term" value="P:metaphase/anaphase transition of mitotic cell cycle"/>
    <property type="evidence" value="ECO:0007669"/>
    <property type="project" value="TreeGrafter"/>
</dbReference>
<evidence type="ECO:0000256" key="2">
    <source>
        <dbReference type="ARBA" id="ARBA00038210"/>
    </source>
</evidence>
<dbReference type="Pfam" id="PF12895">
    <property type="entry name" value="ANAPC3"/>
    <property type="match status" value="1"/>
</dbReference>
<dbReference type="PANTHER" id="PTHR12558">
    <property type="entry name" value="CELL DIVISION CYCLE 16,23,27"/>
    <property type="match status" value="1"/>
</dbReference>
<dbReference type="SUPFAM" id="SSF81901">
    <property type="entry name" value="HCP-like"/>
    <property type="match status" value="1"/>
</dbReference>
<dbReference type="Gene3D" id="1.25.40.10">
    <property type="entry name" value="Tetratricopeptide repeat domain"/>
    <property type="match status" value="4"/>
</dbReference>
<comment type="caution">
    <text evidence="5">The sequence shown here is derived from an EMBL/GenBank/DDBJ whole genome shotgun (WGS) entry which is preliminary data.</text>
</comment>
<dbReference type="InterPro" id="IPR019734">
    <property type="entry name" value="TPR_rpt"/>
</dbReference>
<evidence type="ECO:0000256" key="4">
    <source>
        <dbReference type="SAM" id="MobiDB-lite"/>
    </source>
</evidence>
<feature type="compositionally biased region" description="Basic residues" evidence="4">
    <location>
        <begin position="330"/>
        <end position="341"/>
    </location>
</feature>
<evidence type="ECO:0000313" key="6">
    <source>
        <dbReference type="Proteomes" id="UP001175000"/>
    </source>
</evidence>
<organism evidence="5 6">
    <name type="scientific">Immersiella caudata</name>
    <dbReference type="NCBI Taxonomy" id="314043"/>
    <lineage>
        <taxon>Eukaryota</taxon>
        <taxon>Fungi</taxon>
        <taxon>Dikarya</taxon>
        <taxon>Ascomycota</taxon>
        <taxon>Pezizomycotina</taxon>
        <taxon>Sordariomycetes</taxon>
        <taxon>Sordariomycetidae</taxon>
        <taxon>Sordariales</taxon>
        <taxon>Lasiosphaeriaceae</taxon>
        <taxon>Immersiella</taxon>
    </lineage>
</organism>
<evidence type="ECO:0000313" key="5">
    <source>
        <dbReference type="EMBL" id="KAK0622883.1"/>
    </source>
</evidence>
<dbReference type="Pfam" id="PF14559">
    <property type="entry name" value="TPR_19"/>
    <property type="match status" value="1"/>
</dbReference>
<dbReference type="SUPFAM" id="SSF48452">
    <property type="entry name" value="TPR-like"/>
    <property type="match status" value="2"/>
</dbReference>